<feature type="transmembrane region" description="Helical" evidence="8">
    <location>
        <begin position="288"/>
        <end position="309"/>
    </location>
</feature>
<dbReference type="RefSeq" id="WP_028095184.1">
    <property type="nucleotide sequence ID" value="NZ_BNAP01000035.1"/>
</dbReference>
<feature type="transmembrane region" description="Helical" evidence="8">
    <location>
        <begin position="222"/>
        <end position="250"/>
    </location>
</feature>
<dbReference type="Proteomes" id="UP000611500">
    <property type="component" value="Unassembled WGS sequence"/>
</dbReference>
<dbReference type="Pfam" id="PF01032">
    <property type="entry name" value="FecCD"/>
    <property type="match status" value="1"/>
</dbReference>
<dbReference type="SUPFAM" id="SSF81345">
    <property type="entry name" value="ABC transporter involved in vitamin B12 uptake, BtuC"/>
    <property type="match status" value="1"/>
</dbReference>
<feature type="transmembrane region" description="Helical" evidence="8">
    <location>
        <begin position="262"/>
        <end position="282"/>
    </location>
</feature>
<keyword evidence="6 8" id="KW-1133">Transmembrane helix</keyword>
<evidence type="ECO:0000256" key="2">
    <source>
        <dbReference type="ARBA" id="ARBA00007935"/>
    </source>
</evidence>
<evidence type="ECO:0000256" key="4">
    <source>
        <dbReference type="ARBA" id="ARBA00022475"/>
    </source>
</evidence>
<dbReference type="InterPro" id="IPR037294">
    <property type="entry name" value="ABC_BtuC-like"/>
</dbReference>
<keyword evidence="5 8" id="KW-0812">Transmembrane</keyword>
<proteinExistence type="inferred from homology"/>
<dbReference type="InterPro" id="IPR000522">
    <property type="entry name" value="ABC_transptr_permease_BtuC"/>
</dbReference>
<keyword evidence="10" id="KW-1185">Reference proteome</keyword>
<evidence type="ECO:0000313" key="10">
    <source>
        <dbReference type="Proteomes" id="UP000611500"/>
    </source>
</evidence>
<feature type="transmembrane region" description="Helical" evidence="8">
    <location>
        <begin position="76"/>
        <end position="97"/>
    </location>
</feature>
<feature type="transmembrane region" description="Helical" evidence="8">
    <location>
        <begin position="103"/>
        <end position="122"/>
    </location>
</feature>
<dbReference type="PANTHER" id="PTHR30472:SF19">
    <property type="entry name" value="PETROBACTIN IMPORT SYSTEM PERMEASE PROTEIN YCLO"/>
    <property type="match status" value="1"/>
</dbReference>
<comment type="similarity">
    <text evidence="2">Belongs to the binding-protein-dependent transport system permease family. FecCD subfamily.</text>
</comment>
<reference evidence="9" key="2">
    <citation type="submission" date="2020-09" db="EMBL/GenBank/DDBJ databases">
        <authorList>
            <person name="Sun Q."/>
            <person name="Zhou Y."/>
        </authorList>
    </citation>
    <scope>NUCLEOTIDE SEQUENCE</scope>
    <source>
        <strain evidence="9">CGMCC 1.7081</strain>
    </source>
</reference>
<evidence type="ECO:0000256" key="8">
    <source>
        <dbReference type="SAM" id="Phobius"/>
    </source>
</evidence>
<dbReference type="GO" id="GO:0005886">
    <property type="term" value="C:plasma membrane"/>
    <property type="evidence" value="ECO:0007669"/>
    <property type="project" value="UniProtKB-SubCell"/>
</dbReference>
<dbReference type="AlphaFoldDB" id="A0A8J3H959"/>
<dbReference type="EMBL" id="BNAP01000035">
    <property type="protein sequence ID" value="GHH03029.1"/>
    <property type="molecule type" value="Genomic_DNA"/>
</dbReference>
<evidence type="ECO:0000313" key="9">
    <source>
        <dbReference type="EMBL" id="GHH03029.1"/>
    </source>
</evidence>
<evidence type="ECO:0000256" key="1">
    <source>
        <dbReference type="ARBA" id="ARBA00004651"/>
    </source>
</evidence>
<dbReference type="GO" id="GO:0022857">
    <property type="term" value="F:transmembrane transporter activity"/>
    <property type="evidence" value="ECO:0007669"/>
    <property type="project" value="InterPro"/>
</dbReference>
<evidence type="ECO:0000256" key="7">
    <source>
        <dbReference type="ARBA" id="ARBA00023136"/>
    </source>
</evidence>
<dbReference type="GO" id="GO:0033214">
    <property type="term" value="P:siderophore-iron import into cell"/>
    <property type="evidence" value="ECO:0007669"/>
    <property type="project" value="TreeGrafter"/>
</dbReference>
<dbReference type="Gene3D" id="1.10.3470.10">
    <property type="entry name" value="ABC transporter involved in vitamin B12 uptake, BtuC"/>
    <property type="match status" value="1"/>
</dbReference>
<protein>
    <submittedName>
        <fullName evidence="9">Enterobactin ABC transporter permease</fullName>
    </submittedName>
</protein>
<dbReference type="PANTHER" id="PTHR30472">
    <property type="entry name" value="FERRIC ENTEROBACTIN TRANSPORT SYSTEM PERMEASE PROTEIN"/>
    <property type="match status" value="1"/>
</dbReference>
<comment type="subcellular location">
    <subcellularLocation>
        <location evidence="1">Cell membrane</location>
        <topology evidence="1">Multi-pass membrane protein</topology>
    </subcellularLocation>
</comment>
<sequence>MRGASLILLAALALLLACLAFLSLGARGDWGFVLMFRGTRLVALITVASAVALSTMVFQTLAANRILTPAIMGFDALFLLGQSGLVFILSGVGVAMLNPYLKFGLETGVMLVAALALFGALLRRGRGISRMILTGIVFGILFRSLTQLLNRLIAPSEFSVVQSASFAQFTAIPANLTWVAAGGTVLVSAWLIAQHRRLDVMALGREAAMSLGVRYDRQARQMLAAVALLVSVSTALVGPIVFFGLLVSALTHHLARSWRHALLLPLSALVACTVLVASQTLFERVLHLQTSVAVVIEGLGGLVFLAMILRRRKS</sequence>
<gene>
    <name evidence="9" type="ORF">GCM10010961_40930</name>
</gene>
<reference evidence="9" key="1">
    <citation type="journal article" date="2014" name="Int. J. Syst. Evol. Microbiol.">
        <title>Complete genome sequence of Corynebacterium casei LMG S-19264T (=DSM 44701T), isolated from a smear-ripened cheese.</title>
        <authorList>
            <consortium name="US DOE Joint Genome Institute (JGI-PGF)"/>
            <person name="Walter F."/>
            <person name="Albersmeier A."/>
            <person name="Kalinowski J."/>
            <person name="Ruckert C."/>
        </authorList>
    </citation>
    <scope>NUCLEOTIDE SEQUENCE</scope>
    <source>
        <strain evidence="9">CGMCC 1.7081</strain>
    </source>
</reference>
<evidence type="ECO:0000256" key="5">
    <source>
        <dbReference type="ARBA" id="ARBA00022692"/>
    </source>
</evidence>
<dbReference type="PROSITE" id="PS51257">
    <property type="entry name" value="PROKAR_LIPOPROTEIN"/>
    <property type="match status" value="1"/>
</dbReference>
<keyword evidence="7 8" id="KW-0472">Membrane</keyword>
<feature type="transmembrane region" description="Helical" evidence="8">
    <location>
        <begin position="41"/>
        <end position="64"/>
    </location>
</feature>
<keyword evidence="4" id="KW-1003">Cell membrane</keyword>
<name>A0A8J3H959_9RHOB</name>
<comment type="caution">
    <text evidence="9">The sequence shown here is derived from an EMBL/GenBank/DDBJ whole genome shotgun (WGS) entry which is preliminary data.</text>
</comment>
<evidence type="ECO:0000256" key="3">
    <source>
        <dbReference type="ARBA" id="ARBA00022448"/>
    </source>
</evidence>
<evidence type="ECO:0000256" key="6">
    <source>
        <dbReference type="ARBA" id="ARBA00022989"/>
    </source>
</evidence>
<accession>A0A8J3H959</accession>
<keyword evidence="3" id="KW-0813">Transport</keyword>
<organism evidence="9 10">
    <name type="scientific">Pseudodonghicola xiamenensis</name>
    <dbReference type="NCBI Taxonomy" id="337702"/>
    <lineage>
        <taxon>Bacteria</taxon>
        <taxon>Pseudomonadati</taxon>
        <taxon>Pseudomonadota</taxon>
        <taxon>Alphaproteobacteria</taxon>
        <taxon>Rhodobacterales</taxon>
        <taxon>Paracoccaceae</taxon>
        <taxon>Pseudodonghicola</taxon>
    </lineage>
</organism>